<accession>A0A6A3JDT6</accession>
<evidence type="ECO:0000313" key="16">
    <source>
        <dbReference type="Proteomes" id="UP000440367"/>
    </source>
</evidence>
<dbReference type="EMBL" id="QXGC01001436">
    <property type="protein sequence ID" value="KAE9203008.1"/>
    <property type="molecule type" value="Genomic_DNA"/>
</dbReference>
<evidence type="ECO:0000256" key="1">
    <source>
        <dbReference type="SAM" id="MobiDB-lite"/>
    </source>
</evidence>
<evidence type="ECO:0000313" key="19">
    <source>
        <dbReference type="Proteomes" id="UP000460718"/>
    </source>
</evidence>
<evidence type="ECO:0000313" key="5">
    <source>
        <dbReference type="EMBL" id="KAE9118700.1"/>
    </source>
</evidence>
<evidence type="ECO:0000313" key="17">
    <source>
        <dbReference type="Proteomes" id="UP000440732"/>
    </source>
</evidence>
<evidence type="ECO:0000313" key="18">
    <source>
        <dbReference type="Proteomes" id="UP000441208"/>
    </source>
</evidence>
<evidence type="ECO:0000313" key="12">
    <source>
        <dbReference type="EMBL" id="KAE9317808.1"/>
    </source>
</evidence>
<evidence type="ECO:0000313" key="7">
    <source>
        <dbReference type="EMBL" id="KAE9147193.1"/>
    </source>
</evidence>
<dbReference type="EMBL" id="QXFY01001436">
    <property type="protein sequence ID" value="KAE9317808.1"/>
    <property type="molecule type" value="Genomic_DNA"/>
</dbReference>
<dbReference type="Proteomes" id="UP000433483">
    <property type="component" value="Unassembled WGS sequence"/>
</dbReference>
<dbReference type="AlphaFoldDB" id="A0A6A3JDT6"/>
<sequence>MLHACYLLSIVTTLCCCCLELIVKQRNQRNRSNALDSERGNQPPSWSCCLY</sequence>
<dbReference type="Proteomes" id="UP000440732">
    <property type="component" value="Unassembled WGS sequence"/>
</dbReference>
<name>A0A6A3JDT6_9STRA</name>
<evidence type="ECO:0000313" key="3">
    <source>
        <dbReference type="EMBL" id="KAE8938990.1"/>
    </source>
</evidence>
<dbReference type="EMBL" id="QXGF01000520">
    <property type="protein sequence ID" value="KAE8938990.1"/>
    <property type="molecule type" value="Genomic_DNA"/>
</dbReference>
<feature type="region of interest" description="Disordered" evidence="1">
    <location>
        <begin position="31"/>
        <end position="51"/>
    </location>
</feature>
<protein>
    <submittedName>
        <fullName evidence="4">Uncharacterized protein</fullName>
    </submittedName>
</protein>
<evidence type="ECO:0000256" key="2">
    <source>
        <dbReference type="SAM" id="Phobius"/>
    </source>
</evidence>
<dbReference type="Proteomes" id="UP000437068">
    <property type="component" value="Unassembled WGS sequence"/>
</dbReference>
<evidence type="ECO:0000313" key="20">
    <source>
        <dbReference type="Proteomes" id="UP000476176"/>
    </source>
</evidence>
<gene>
    <name evidence="11" type="ORF">PF001_g18885</name>
    <name evidence="10" type="ORF">PF002_g10406</name>
    <name evidence="9" type="ORF">PF004_g18253</name>
    <name evidence="8" type="ORF">PF005_g19070</name>
    <name evidence="7" type="ORF">PF006_g8111</name>
    <name evidence="5" type="ORF">PF007_g8839</name>
    <name evidence="12" type="ORF">PF008_g18651</name>
    <name evidence="3" type="ORF">PF009_g11158</name>
    <name evidence="6" type="ORF">PF010_g6191</name>
    <name evidence="4" type="ORF">PF011_g18308</name>
</gene>
<evidence type="ECO:0000313" key="14">
    <source>
        <dbReference type="Proteomes" id="UP000433483"/>
    </source>
</evidence>
<evidence type="ECO:0000313" key="11">
    <source>
        <dbReference type="EMBL" id="KAE9292052.1"/>
    </source>
</evidence>
<dbReference type="EMBL" id="QXGB01001432">
    <property type="protein sequence ID" value="KAE9190875.1"/>
    <property type="molecule type" value="Genomic_DNA"/>
</dbReference>
<dbReference type="Proteomes" id="UP000440367">
    <property type="component" value="Unassembled WGS sequence"/>
</dbReference>
<organism evidence="4 19">
    <name type="scientific">Phytophthora fragariae</name>
    <dbReference type="NCBI Taxonomy" id="53985"/>
    <lineage>
        <taxon>Eukaryota</taxon>
        <taxon>Sar</taxon>
        <taxon>Stramenopiles</taxon>
        <taxon>Oomycota</taxon>
        <taxon>Peronosporomycetes</taxon>
        <taxon>Peronosporales</taxon>
        <taxon>Peronosporaceae</taxon>
        <taxon>Phytophthora</taxon>
    </lineage>
</organism>
<evidence type="ECO:0000313" key="9">
    <source>
        <dbReference type="EMBL" id="KAE9203008.1"/>
    </source>
</evidence>
<dbReference type="Proteomes" id="UP000488956">
    <property type="component" value="Unassembled WGS sequence"/>
</dbReference>
<evidence type="ECO:0000313" key="15">
    <source>
        <dbReference type="Proteomes" id="UP000437068"/>
    </source>
</evidence>
<keyword evidence="2" id="KW-0812">Transmembrane</keyword>
<dbReference type="EMBL" id="QXFX01000244">
    <property type="protein sequence ID" value="KAE9123960.1"/>
    <property type="molecule type" value="Genomic_DNA"/>
</dbReference>
<dbReference type="EMBL" id="QXFW01001452">
    <property type="protein sequence ID" value="KAE8990555.1"/>
    <property type="molecule type" value="Genomic_DNA"/>
</dbReference>
<dbReference type="EMBL" id="QXGD01000454">
    <property type="protein sequence ID" value="KAE9239183.1"/>
    <property type="molecule type" value="Genomic_DNA"/>
</dbReference>
<dbReference type="Proteomes" id="UP000476176">
    <property type="component" value="Unassembled WGS sequence"/>
</dbReference>
<dbReference type="Proteomes" id="UP000486351">
    <property type="component" value="Unassembled WGS sequence"/>
</dbReference>
<keyword evidence="2" id="KW-1133">Transmembrane helix</keyword>
<evidence type="ECO:0000313" key="22">
    <source>
        <dbReference type="Proteomes" id="UP000488956"/>
    </source>
</evidence>
<dbReference type="Proteomes" id="UP000441208">
    <property type="component" value="Unassembled WGS sequence"/>
</dbReference>
<keyword evidence="2" id="KW-0472">Membrane</keyword>
<evidence type="ECO:0000313" key="13">
    <source>
        <dbReference type="Proteomes" id="UP000429523"/>
    </source>
</evidence>
<comment type="caution">
    <text evidence="4">The sequence shown here is derived from an EMBL/GenBank/DDBJ whole genome shotgun (WGS) entry which is preliminary data.</text>
</comment>
<feature type="transmembrane region" description="Helical" evidence="2">
    <location>
        <begin position="6"/>
        <end position="23"/>
    </location>
</feature>
<keyword evidence="14" id="KW-1185">Reference proteome</keyword>
<evidence type="ECO:0000313" key="4">
    <source>
        <dbReference type="EMBL" id="KAE8990555.1"/>
    </source>
</evidence>
<dbReference type="EMBL" id="QXGA01000364">
    <property type="protein sequence ID" value="KAE9147193.1"/>
    <property type="molecule type" value="Genomic_DNA"/>
</dbReference>
<reference evidence="19 20" key="1">
    <citation type="submission" date="2018-09" db="EMBL/GenBank/DDBJ databases">
        <title>Genomic investigation of the strawberry pathogen Phytophthora fragariae indicates pathogenicity is determined by transcriptional variation in three key races.</title>
        <authorList>
            <person name="Adams T.M."/>
            <person name="Armitage A.D."/>
            <person name="Sobczyk M.K."/>
            <person name="Bates H.J."/>
            <person name="Dunwell J.M."/>
            <person name="Nellist C.F."/>
            <person name="Harrison R.J."/>
        </authorList>
    </citation>
    <scope>NUCLEOTIDE SEQUENCE [LARGE SCALE GENOMIC DNA]</scope>
    <source>
        <strain evidence="11 15">A4</strain>
        <strain evidence="10 16">BC-1</strain>
        <strain evidence="9 20">BC-23</strain>
        <strain evidence="8 14">NOV-27</strain>
        <strain evidence="7 17">NOV-5</strain>
        <strain evidence="5 18">NOV-71</strain>
        <strain evidence="12 21">NOV-77</strain>
        <strain evidence="3 13">NOV-9</strain>
        <strain evidence="6 22">ONT-3</strain>
        <strain evidence="4 19">SCRP245</strain>
    </source>
</reference>
<dbReference type="Proteomes" id="UP000429523">
    <property type="component" value="Unassembled WGS sequence"/>
</dbReference>
<feature type="compositionally biased region" description="Polar residues" evidence="1">
    <location>
        <begin position="31"/>
        <end position="45"/>
    </location>
</feature>
<evidence type="ECO:0000313" key="6">
    <source>
        <dbReference type="EMBL" id="KAE9123960.1"/>
    </source>
</evidence>
<evidence type="ECO:0000313" key="8">
    <source>
        <dbReference type="EMBL" id="KAE9190875.1"/>
    </source>
</evidence>
<dbReference type="Proteomes" id="UP000460718">
    <property type="component" value="Unassembled WGS sequence"/>
</dbReference>
<proteinExistence type="predicted"/>
<dbReference type="EMBL" id="QXFZ01000380">
    <property type="protein sequence ID" value="KAE9118700.1"/>
    <property type="molecule type" value="Genomic_DNA"/>
</dbReference>
<evidence type="ECO:0000313" key="10">
    <source>
        <dbReference type="EMBL" id="KAE9239183.1"/>
    </source>
</evidence>
<dbReference type="EMBL" id="QXGE01001483">
    <property type="protein sequence ID" value="KAE9292052.1"/>
    <property type="molecule type" value="Genomic_DNA"/>
</dbReference>
<evidence type="ECO:0000313" key="21">
    <source>
        <dbReference type="Proteomes" id="UP000486351"/>
    </source>
</evidence>